<feature type="compositionally biased region" description="Low complexity" evidence="2">
    <location>
        <begin position="389"/>
        <end position="401"/>
    </location>
</feature>
<accession>A0AAV2H0D3</accession>
<feature type="transmembrane region" description="Helical" evidence="3">
    <location>
        <begin position="44"/>
        <end position="62"/>
    </location>
</feature>
<dbReference type="InterPro" id="IPR011009">
    <property type="entry name" value="Kinase-like_dom_sf"/>
</dbReference>
<dbReference type="InterPro" id="IPR000719">
    <property type="entry name" value="Prot_kinase_dom"/>
</dbReference>
<evidence type="ECO:0000256" key="2">
    <source>
        <dbReference type="SAM" id="MobiDB-lite"/>
    </source>
</evidence>
<comment type="caution">
    <text evidence="5">The sequence shown here is derived from an EMBL/GenBank/DDBJ whole genome shotgun (WGS) entry which is preliminary data.</text>
</comment>
<keyword evidence="3" id="KW-0472">Membrane</keyword>
<feature type="compositionally biased region" description="Polar residues" evidence="2">
    <location>
        <begin position="498"/>
        <end position="508"/>
    </location>
</feature>
<proteinExistence type="predicted"/>
<feature type="compositionally biased region" description="Basic residues" evidence="2">
    <location>
        <begin position="418"/>
        <end position="434"/>
    </location>
</feature>
<sequence length="515" mass="57809">MAIRNSYRERWIWSHLPRYDPSTVRGHEVGGARAQRCIFLYSRVNNTFFYFFFFILLVFSASKDSSKPVDLKTAEFVIKIEAKSNGPLFCEMQFYQRAAKPAVIQSFIAEQKLRYLGVPPFIATGSFENFSREYRFLVMNRYGTDLQKILVQCGGRFAPNATFAVGLRMLDALYFLHENEYVHADVKAANILLGYGGGQDIQSEVYLVDFGLAYRYKVEGKHKEYKEDPRKAHDGTIEFTSVDAHKGVSPSRRGDLEILGYCMLQWLGGTLPWEDNLRSPSYVANSKEKYMKDIPSLINATIPSTDILSIDCMRKYFIAVTELGYETKPNYTRFKDILKYCLTKGGQADEWIIDFSDRATKRGTKRKSAESGSPKAKKIKSPSVPKGPKTPLAKKSPAASKRAPKAKLISSTNQVKVKSPRAKKASKVIAKTKRISSTPPSNKSSKKTQDKSLPAGHSPAKQKNFPMPPPTKSLKANTDAADSNSKGKVTRRRRPNVSLATTAVQTSPGLKRSQR</sequence>
<evidence type="ECO:0000313" key="5">
    <source>
        <dbReference type="EMBL" id="CAL1527120.1"/>
    </source>
</evidence>
<keyword evidence="3" id="KW-1133">Transmembrane helix</keyword>
<protein>
    <recommendedName>
        <fullName evidence="1">non-specific serine/threonine protein kinase</fullName>
        <ecNumber evidence="1">2.7.11.1</ecNumber>
    </recommendedName>
</protein>
<evidence type="ECO:0000313" key="6">
    <source>
        <dbReference type="Proteomes" id="UP001497497"/>
    </source>
</evidence>
<dbReference type="EC" id="2.7.11.1" evidence="1"/>
<dbReference type="GO" id="GO:0004674">
    <property type="term" value="F:protein serine/threonine kinase activity"/>
    <property type="evidence" value="ECO:0007669"/>
    <property type="project" value="UniProtKB-EC"/>
</dbReference>
<evidence type="ECO:0000256" key="3">
    <source>
        <dbReference type="SAM" id="Phobius"/>
    </source>
</evidence>
<keyword evidence="3" id="KW-0812">Transmembrane</keyword>
<evidence type="ECO:0000259" key="4">
    <source>
        <dbReference type="PROSITE" id="PS50011"/>
    </source>
</evidence>
<dbReference type="SUPFAM" id="SSF56112">
    <property type="entry name" value="Protein kinase-like (PK-like)"/>
    <property type="match status" value="1"/>
</dbReference>
<evidence type="ECO:0000256" key="1">
    <source>
        <dbReference type="ARBA" id="ARBA00012513"/>
    </source>
</evidence>
<reference evidence="5 6" key="1">
    <citation type="submission" date="2024-04" db="EMBL/GenBank/DDBJ databases">
        <authorList>
            <consortium name="Genoscope - CEA"/>
            <person name="William W."/>
        </authorList>
    </citation>
    <scope>NUCLEOTIDE SEQUENCE [LARGE SCALE GENOMIC DNA]</scope>
</reference>
<dbReference type="PROSITE" id="PS00108">
    <property type="entry name" value="PROTEIN_KINASE_ST"/>
    <property type="match status" value="1"/>
</dbReference>
<dbReference type="GO" id="GO:0005524">
    <property type="term" value="F:ATP binding"/>
    <property type="evidence" value="ECO:0007669"/>
    <property type="project" value="InterPro"/>
</dbReference>
<keyword evidence="6" id="KW-1185">Reference proteome</keyword>
<gene>
    <name evidence="5" type="ORF">GSLYS_00001297001</name>
</gene>
<feature type="domain" description="Protein kinase" evidence="4">
    <location>
        <begin position="24"/>
        <end position="352"/>
    </location>
</feature>
<organism evidence="5 6">
    <name type="scientific">Lymnaea stagnalis</name>
    <name type="common">Great pond snail</name>
    <name type="synonym">Helix stagnalis</name>
    <dbReference type="NCBI Taxonomy" id="6523"/>
    <lineage>
        <taxon>Eukaryota</taxon>
        <taxon>Metazoa</taxon>
        <taxon>Spiralia</taxon>
        <taxon>Lophotrochozoa</taxon>
        <taxon>Mollusca</taxon>
        <taxon>Gastropoda</taxon>
        <taxon>Heterobranchia</taxon>
        <taxon>Euthyneura</taxon>
        <taxon>Panpulmonata</taxon>
        <taxon>Hygrophila</taxon>
        <taxon>Lymnaeoidea</taxon>
        <taxon>Lymnaeidae</taxon>
        <taxon>Lymnaea</taxon>
    </lineage>
</organism>
<name>A0AAV2H0D3_LYMST</name>
<dbReference type="Pfam" id="PF00069">
    <property type="entry name" value="Pkinase"/>
    <property type="match status" value="1"/>
</dbReference>
<dbReference type="InterPro" id="IPR008271">
    <property type="entry name" value="Ser/Thr_kinase_AS"/>
</dbReference>
<dbReference type="Gene3D" id="1.10.510.10">
    <property type="entry name" value="Transferase(Phosphotransferase) domain 1"/>
    <property type="match status" value="1"/>
</dbReference>
<dbReference type="PROSITE" id="PS50011">
    <property type="entry name" value="PROTEIN_KINASE_DOM"/>
    <property type="match status" value="1"/>
</dbReference>
<feature type="region of interest" description="Disordered" evidence="2">
    <location>
        <begin position="362"/>
        <end position="515"/>
    </location>
</feature>
<dbReference type="SMART" id="SM00220">
    <property type="entry name" value="S_TKc"/>
    <property type="match status" value="1"/>
</dbReference>
<dbReference type="EMBL" id="CAXITT010000012">
    <property type="protein sequence ID" value="CAL1527120.1"/>
    <property type="molecule type" value="Genomic_DNA"/>
</dbReference>
<dbReference type="Proteomes" id="UP001497497">
    <property type="component" value="Unassembled WGS sequence"/>
</dbReference>
<dbReference type="InterPro" id="IPR050235">
    <property type="entry name" value="CK1_Ser-Thr_kinase"/>
</dbReference>
<dbReference type="PANTHER" id="PTHR11909">
    <property type="entry name" value="CASEIN KINASE-RELATED"/>
    <property type="match status" value="1"/>
</dbReference>
<feature type="compositionally biased region" description="Polar residues" evidence="2">
    <location>
        <begin position="474"/>
        <end position="487"/>
    </location>
</feature>
<dbReference type="AlphaFoldDB" id="A0AAV2H0D3"/>